<evidence type="ECO:0000313" key="4">
    <source>
        <dbReference type="EMBL" id="MBI5248069.1"/>
    </source>
</evidence>
<dbReference type="EMBL" id="JACRDE010000034">
    <property type="protein sequence ID" value="MBI5248069.1"/>
    <property type="molecule type" value="Genomic_DNA"/>
</dbReference>
<dbReference type="Gene3D" id="3.10.580.10">
    <property type="entry name" value="CBS-domain"/>
    <property type="match status" value="1"/>
</dbReference>
<dbReference type="InterPro" id="IPR046342">
    <property type="entry name" value="CBS_dom_sf"/>
</dbReference>
<sequence length="227" mass="25724">MLVKDWMSKDVVTLNITDTLQRAMNVSIETNTSIMPVLEQGKLVGILTDRDIKRASPSNATRLDMKQIMYQLSRVEVGTIMSRPPISVPHDYTIEETAELLLSNKISGVPVVDEAGNILGIITKNDLFKAMISLSGLSKKGLQFGFLLEDRPGSIKEVTDIIRHYKGRLASILSSYERAPQGYRHVYIRAFNLDRSTMPELLDELKAKADLLYMVDHRENRRELYRA</sequence>
<dbReference type="Proteomes" id="UP000807825">
    <property type="component" value="Unassembled WGS sequence"/>
</dbReference>
<evidence type="ECO:0000256" key="2">
    <source>
        <dbReference type="PROSITE-ProRule" id="PRU00703"/>
    </source>
</evidence>
<protein>
    <submittedName>
        <fullName evidence="4">CBS domain-containing protein</fullName>
    </submittedName>
</protein>
<dbReference type="Pfam" id="PF00571">
    <property type="entry name" value="CBS"/>
    <property type="match status" value="2"/>
</dbReference>
<comment type="caution">
    <text evidence="4">The sequence shown here is derived from an EMBL/GenBank/DDBJ whole genome shotgun (WGS) entry which is preliminary data.</text>
</comment>
<evidence type="ECO:0000259" key="3">
    <source>
        <dbReference type="PROSITE" id="PS51371"/>
    </source>
</evidence>
<dbReference type="PANTHER" id="PTHR43080:SF2">
    <property type="entry name" value="CBS DOMAIN-CONTAINING PROTEIN"/>
    <property type="match status" value="1"/>
</dbReference>
<keyword evidence="1 2" id="KW-0129">CBS domain</keyword>
<feature type="domain" description="CBS" evidence="3">
    <location>
        <begin position="81"/>
        <end position="139"/>
    </location>
</feature>
<dbReference type="SUPFAM" id="SSF54631">
    <property type="entry name" value="CBS-domain pair"/>
    <property type="match status" value="1"/>
</dbReference>
<feature type="domain" description="CBS" evidence="3">
    <location>
        <begin position="7"/>
        <end position="65"/>
    </location>
</feature>
<proteinExistence type="predicted"/>
<reference evidence="4" key="1">
    <citation type="submission" date="2020-07" db="EMBL/GenBank/DDBJ databases">
        <title>Huge and variable diversity of episymbiotic CPR bacteria and DPANN archaea in groundwater ecosystems.</title>
        <authorList>
            <person name="He C.Y."/>
            <person name="Keren R."/>
            <person name="Whittaker M."/>
            <person name="Farag I.F."/>
            <person name="Doudna J."/>
            <person name="Cate J.H.D."/>
            <person name="Banfield J.F."/>
        </authorList>
    </citation>
    <scope>NUCLEOTIDE SEQUENCE</scope>
    <source>
        <strain evidence="4">NC_groundwater_1664_Pr3_B-0.1um_52_9</strain>
    </source>
</reference>
<name>A0A9D6Z1U2_9BACT</name>
<organism evidence="4 5">
    <name type="scientific">Desulfomonile tiedjei</name>
    <dbReference type="NCBI Taxonomy" id="2358"/>
    <lineage>
        <taxon>Bacteria</taxon>
        <taxon>Pseudomonadati</taxon>
        <taxon>Thermodesulfobacteriota</taxon>
        <taxon>Desulfomonilia</taxon>
        <taxon>Desulfomonilales</taxon>
        <taxon>Desulfomonilaceae</taxon>
        <taxon>Desulfomonile</taxon>
    </lineage>
</organism>
<dbReference type="InterPro" id="IPR051257">
    <property type="entry name" value="Diverse_CBS-Domain"/>
</dbReference>
<evidence type="ECO:0000256" key="1">
    <source>
        <dbReference type="ARBA" id="ARBA00023122"/>
    </source>
</evidence>
<dbReference type="PROSITE" id="PS51371">
    <property type="entry name" value="CBS"/>
    <property type="match status" value="2"/>
</dbReference>
<dbReference type="PANTHER" id="PTHR43080">
    <property type="entry name" value="CBS DOMAIN-CONTAINING PROTEIN CBSX3, MITOCHONDRIAL"/>
    <property type="match status" value="1"/>
</dbReference>
<dbReference type="SMART" id="SM00116">
    <property type="entry name" value="CBS"/>
    <property type="match status" value="2"/>
</dbReference>
<dbReference type="AlphaFoldDB" id="A0A9D6Z1U2"/>
<dbReference type="CDD" id="cd04584">
    <property type="entry name" value="CBS_pair_AcuB_like"/>
    <property type="match status" value="1"/>
</dbReference>
<gene>
    <name evidence="4" type="ORF">HY912_01120</name>
</gene>
<accession>A0A9D6Z1U2</accession>
<dbReference type="InterPro" id="IPR000644">
    <property type="entry name" value="CBS_dom"/>
</dbReference>
<evidence type="ECO:0000313" key="5">
    <source>
        <dbReference type="Proteomes" id="UP000807825"/>
    </source>
</evidence>